<keyword evidence="1" id="KW-0812">Transmembrane</keyword>
<proteinExistence type="predicted"/>
<feature type="transmembrane region" description="Helical" evidence="1">
    <location>
        <begin position="188"/>
        <end position="206"/>
    </location>
</feature>
<feature type="transmembrane region" description="Helical" evidence="1">
    <location>
        <begin position="79"/>
        <end position="97"/>
    </location>
</feature>
<accession>A0ABN9WS94</accession>
<feature type="transmembrane region" description="Helical" evidence="1">
    <location>
        <begin position="142"/>
        <end position="168"/>
    </location>
</feature>
<organism evidence="2 3">
    <name type="scientific">Prorocentrum cordatum</name>
    <dbReference type="NCBI Taxonomy" id="2364126"/>
    <lineage>
        <taxon>Eukaryota</taxon>
        <taxon>Sar</taxon>
        <taxon>Alveolata</taxon>
        <taxon>Dinophyceae</taxon>
        <taxon>Prorocentrales</taxon>
        <taxon>Prorocentraceae</taxon>
        <taxon>Prorocentrum</taxon>
    </lineage>
</organism>
<protein>
    <recommendedName>
        <fullName evidence="4">Post-GPI attachment to proteins factor 3</fullName>
    </recommendedName>
</protein>
<keyword evidence="1" id="KW-1133">Transmembrane helix</keyword>
<dbReference type="Proteomes" id="UP001189429">
    <property type="component" value="Unassembled WGS sequence"/>
</dbReference>
<dbReference type="EMBL" id="CAUYUJ010019236">
    <property type="protein sequence ID" value="CAK0889566.1"/>
    <property type="molecule type" value="Genomic_DNA"/>
</dbReference>
<evidence type="ECO:0000256" key="1">
    <source>
        <dbReference type="SAM" id="Phobius"/>
    </source>
</evidence>
<reference evidence="2" key="1">
    <citation type="submission" date="2023-10" db="EMBL/GenBank/DDBJ databases">
        <authorList>
            <person name="Chen Y."/>
            <person name="Shah S."/>
            <person name="Dougan E. K."/>
            <person name="Thang M."/>
            <person name="Chan C."/>
        </authorList>
    </citation>
    <scope>NUCLEOTIDE SEQUENCE [LARGE SCALE GENOMIC DNA]</scope>
</reference>
<evidence type="ECO:0000313" key="2">
    <source>
        <dbReference type="EMBL" id="CAK0889566.1"/>
    </source>
</evidence>
<sequence>MAHATIRCAAGQDAPPPLIMSWEVSNWFFSDPHGDYATDVELLGMPEFLGTSANLLGVLLVVLLARANYEKFHKNAQRCIQWMCVYLLMHAAIHASWGYKFRVPFTCLMNIAFVWMRHYGFSVSWMHASPTRAKTGRRISEAVAYLLIVLNVAVVSPRALTIGLTAFVQPLLLWPLRFWVDGWRSSNHMRWLVGFSVLWWTFTFFLKQELKVGASGACSWMNTHLTAETFGVAGNLCLVVYILRMTRDAARDGSEKKGS</sequence>
<feature type="transmembrane region" description="Helical" evidence="1">
    <location>
        <begin position="48"/>
        <end position="67"/>
    </location>
</feature>
<gene>
    <name evidence="2" type="ORF">PCOR1329_LOCUS70070</name>
</gene>
<evidence type="ECO:0008006" key="4">
    <source>
        <dbReference type="Google" id="ProtNLM"/>
    </source>
</evidence>
<evidence type="ECO:0000313" key="3">
    <source>
        <dbReference type="Proteomes" id="UP001189429"/>
    </source>
</evidence>
<comment type="caution">
    <text evidence="2">The sequence shown here is derived from an EMBL/GenBank/DDBJ whole genome shotgun (WGS) entry which is preliminary data.</text>
</comment>
<keyword evidence="1" id="KW-0472">Membrane</keyword>
<name>A0ABN9WS94_9DINO</name>
<keyword evidence="3" id="KW-1185">Reference proteome</keyword>